<dbReference type="InterPro" id="IPR013785">
    <property type="entry name" value="Aldolase_TIM"/>
</dbReference>
<dbReference type="Proteomes" id="UP000182961">
    <property type="component" value="Unassembled WGS sequence"/>
</dbReference>
<dbReference type="eggNOG" id="COG1082">
    <property type="taxonomic scope" value="Bacteria"/>
</dbReference>
<evidence type="ECO:0000259" key="7">
    <source>
        <dbReference type="Pfam" id="PF14509"/>
    </source>
</evidence>
<dbReference type="SUPFAM" id="SSF51445">
    <property type="entry name" value="(Trans)glycosidases"/>
    <property type="match status" value="1"/>
</dbReference>
<accession>A0A1I4XYD4</accession>
<dbReference type="EMBL" id="FOUT01000010">
    <property type="protein sequence ID" value="SFN30756.1"/>
    <property type="molecule type" value="Genomic_DNA"/>
</dbReference>
<keyword evidence="9" id="KW-1185">Reference proteome</keyword>
<evidence type="ECO:0000259" key="5">
    <source>
        <dbReference type="Pfam" id="PF10566"/>
    </source>
</evidence>
<dbReference type="FunFam" id="3.20.20.70:FF:000220">
    <property type="entry name" value="Glucan 1,4-alpha-glucosidase SusB"/>
    <property type="match status" value="1"/>
</dbReference>
<dbReference type="InterPro" id="IPR017853">
    <property type="entry name" value="GH"/>
</dbReference>
<dbReference type="Pfam" id="PF14508">
    <property type="entry name" value="GH97_N"/>
    <property type="match status" value="1"/>
</dbReference>
<dbReference type="InterPro" id="IPR014718">
    <property type="entry name" value="GH-type_carb-bd"/>
</dbReference>
<sequence length="708" mass="80919">MKNIFLTALFFLLGMQSYHAQQLKSPNGNFIMEFALQKDGTPTYHLIYKGKIVVKPSTLGLELKEDKNSKKSLLDDFTTLDVKTSTFDETWKPVWGEQSSIRNHYNELAVTLLQKETDRQLIIKFRLFDDGLAFRYEFPSQKNLIYFVIKEERTQFAMTGDHTVFWMPGDYDTQEYDYTTSKLSEIRSLFLKAKNRNLAQPPFSLTGVQTSLMLKTKEGLYLNLHEAALINYSCMHLNLDDKNMIFESWLTPDAKGDKGYMQAPANSPWRTIIVSDDAREILASKMTLNLNEPCKIEDTSWIKPIKYVGVWWEMITGKSTWRYTDEVPAVQLGVTDYTKVKPNGRHGATTENVKKYIDFAATHGFDAVLVEGWNEGWEDWLGRSKDYVFDFVTPYPDFDVKAIRDYAKSKNVKMMMHHETSGSVRNYERHMDKAYQFMKENGYDAVKSGYVGSILPRGENHYSQWIVNHYQYAIEKAAEYKIMLNAHEAVRPTGICRTYPNLIGNESARGGECEAFGGSNPNHVTILPFTRLLGGPMDYTPGIFEMDISKMNPRNKSHANCTIANQLALYVTLYSPLQMAADVPENYNRFSDAFQFIKDVAVDWSESHYLEAEPGQYVTVARKAKGTNNWFVGNVNGYEPRISTLNFSFLEKGKKYTATIYADGKEAHYKTNPQAYTVRKITVTNTSKLSQLSTAGGGYAISIIEIEK</sequence>
<dbReference type="InterPro" id="IPR052720">
    <property type="entry name" value="Glycosyl_hydrolase_97"/>
</dbReference>
<feature type="chain" id="PRO_5010286003" evidence="4">
    <location>
        <begin position="21"/>
        <end position="708"/>
    </location>
</feature>
<dbReference type="PANTHER" id="PTHR35803">
    <property type="entry name" value="GLUCAN 1,4-ALPHA-GLUCOSIDASE SUSB-RELATED"/>
    <property type="match status" value="1"/>
</dbReference>
<feature type="domain" description="Glycosyl-hydrolase 97 C-terminal oligomerisation" evidence="7">
    <location>
        <begin position="603"/>
        <end position="703"/>
    </location>
</feature>
<protein>
    <submittedName>
        <fullName evidence="8">Glycosyl-hydrolase 97 C-terminal, oligomerisation</fullName>
    </submittedName>
</protein>
<feature type="signal peptide" evidence="4">
    <location>
        <begin position="1"/>
        <end position="20"/>
    </location>
</feature>
<evidence type="ECO:0000313" key="8">
    <source>
        <dbReference type="EMBL" id="SFN30756.1"/>
    </source>
</evidence>
<dbReference type="InterPro" id="IPR019563">
    <property type="entry name" value="GH97_catalytic"/>
</dbReference>
<dbReference type="Gene3D" id="3.20.20.70">
    <property type="entry name" value="Aldolase class I"/>
    <property type="match status" value="1"/>
</dbReference>
<evidence type="ECO:0000256" key="4">
    <source>
        <dbReference type="SAM" id="SignalP"/>
    </source>
</evidence>
<evidence type="ECO:0000256" key="1">
    <source>
        <dbReference type="ARBA" id="ARBA00001913"/>
    </source>
</evidence>
<dbReference type="GO" id="GO:0016787">
    <property type="term" value="F:hydrolase activity"/>
    <property type="evidence" value="ECO:0007669"/>
    <property type="project" value="UniProtKB-KW"/>
</dbReference>
<proteinExistence type="predicted"/>
<evidence type="ECO:0000259" key="6">
    <source>
        <dbReference type="Pfam" id="PF14508"/>
    </source>
</evidence>
<keyword evidence="4" id="KW-0732">Signal</keyword>
<dbReference type="PANTHER" id="PTHR35803:SF1">
    <property type="entry name" value="GLUCAN 1,4-ALPHA-GLUCOSIDASE SUSB"/>
    <property type="match status" value="1"/>
</dbReference>
<reference evidence="9" key="1">
    <citation type="submission" date="2016-10" db="EMBL/GenBank/DDBJ databases">
        <authorList>
            <person name="Varghese N."/>
            <person name="Submissions S."/>
        </authorList>
    </citation>
    <scope>NUCLEOTIDE SEQUENCE [LARGE SCALE GENOMIC DNA]</scope>
    <source>
        <strain evidence="9">DSM 4002</strain>
    </source>
</reference>
<name>A0A1I4XYD4_9FLAO</name>
<gene>
    <name evidence="8" type="ORF">SAMN05444143_11017</name>
</gene>
<keyword evidence="8" id="KW-0378">Hydrolase</keyword>
<dbReference type="Pfam" id="PF14509">
    <property type="entry name" value="GH97_C"/>
    <property type="match status" value="1"/>
</dbReference>
<evidence type="ECO:0000256" key="3">
    <source>
        <dbReference type="ARBA" id="ARBA00022837"/>
    </source>
</evidence>
<dbReference type="GO" id="GO:0030246">
    <property type="term" value="F:carbohydrate binding"/>
    <property type="evidence" value="ECO:0007669"/>
    <property type="project" value="InterPro"/>
</dbReference>
<keyword evidence="3" id="KW-0106">Calcium</keyword>
<dbReference type="AlphaFoldDB" id="A0A1I4XYD4"/>
<organism evidence="8 9">
    <name type="scientific">Flavobacterium succinicans</name>
    <dbReference type="NCBI Taxonomy" id="29536"/>
    <lineage>
        <taxon>Bacteria</taxon>
        <taxon>Pseudomonadati</taxon>
        <taxon>Bacteroidota</taxon>
        <taxon>Flavobacteriia</taxon>
        <taxon>Flavobacteriales</taxon>
        <taxon>Flavobacteriaceae</taxon>
        <taxon>Flavobacterium</taxon>
    </lineage>
</organism>
<dbReference type="RefSeq" id="WP_024981625.1">
    <property type="nucleotide sequence ID" value="NZ_CBCRUM010000026.1"/>
</dbReference>
<feature type="domain" description="Glycosyl-hydrolase 97 catalytic" evidence="5">
    <location>
        <begin position="311"/>
        <end position="508"/>
    </location>
</feature>
<dbReference type="Gene3D" id="2.70.98.10">
    <property type="match status" value="1"/>
</dbReference>
<dbReference type="InterPro" id="IPR029486">
    <property type="entry name" value="GH97_N"/>
</dbReference>
<comment type="subunit">
    <text evidence="2">Monomer.</text>
</comment>
<comment type="cofactor">
    <cofactor evidence="1">
        <name>Ca(2+)</name>
        <dbReference type="ChEBI" id="CHEBI:29108"/>
    </cofactor>
</comment>
<evidence type="ECO:0000256" key="2">
    <source>
        <dbReference type="ARBA" id="ARBA00011245"/>
    </source>
</evidence>
<dbReference type="InterPro" id="IPR029483">
    <property type="entry name" value="GH97_C"/>
</dbReference>
<evidence type="ECO:0000313" key="9">
    <source>
        <dbReference type="Proteomes" id="UP000182961"/>
    </source>
</evidence>
<feature type="domain" description="Glycosyl-hydrolase 97 N-terminal" evidence="6">
    <location>
        <begin position="23"/>
        <end position="293"/>
    </location>
</feature>
<dbReference type="STRING" id="29536.FLB_10350"/>
<dbReference type="Pfam" id="PF10566">
    <property type="entry name" value="Glyco_hydro_97"/>
    <property type="match status" value="1"/>
</dbReference>